<reference evidence="1 2" key="2">
    <citation type="submission" date="2019-08" db="EMBL/GenBank/DDBJ databases">
        <title>Amycolatopsis acidicola sp. nov., isolated from peat swamp forest soil.</title>
        <authorList>
            <person name="Srisuk N."/>
        </authorList>
    </citation>
    <scope>NUCLEOTIDE SEQUENCE [LARGE SCALE GENOMIC DNA]</scope>
    <source>
        <strain evidence="1 2">TBRC 6029</strain>
    </source>
</reference>
<evidence type="ECO:0000313" key="2">
    <source>
        <dbReference type="Proteomes" id="UP000320011"/>
    </source>
</evidence>
<accession>A0A558DME6</accession>
<comment type="caution">
    <text evidence="1">The sequence shown here is derived from an EMBL/GenBank/DDBJ whole genome shotgun (WGS) entry which is preliminary data.</text>
</comment>
<name>A0A558DME6_9PSEU</name>
<sequence>MAINDPSADTTSAVLTAGGFGGVAAAINFVNEAVQAGMNEKAMEQAKQAAKGLGDAATAGQIRITPEGFDILMKTLDQCDDHLRDLQFNVHAVVQAPQLGSSPYAQTVAAHVQKGGAGPDQSAEMMVRQLGPVFDAIRDALNKAKQAYEDNEHANLRKLK</sequence>
<dbReference type="AlphaFoldDB" id="A0A558DME6"/>
<evidence type="ECO:0000313" key="1">
    <source>
        <dbReference type="EMBL" id="TVT62187.1"/>
    </source>
</evidence>
<protein>
    <submittedName>
        <fullName evidence="1">Uncharacterized protein</fullName>
    </submittedName>
</protein>
<dbReference type="OrthoDB" id="3632450at2"/>
<dbReference type="EMBL" id="VJWX01000006">
    <property type="protein sequence ID" value="TVT62187.1"/>
    <property type="molecule type" value="Genomic_DNA"/>
</dbReference>
<gene>
    <name evidence="1" type="ORF">FNH05_01575</name>
</gene>
<keyword evidence="2" id="KW-1185">Reference proteome</keyword>
<proteinExistence type="predicted"/>
<reference evidence="1 2" key="1">
    <citation type="submission" date="2019-07" db="EMBL/GenBank/DDBJ databases">
        <authorList>
            <person name="Duangmal K."/>
            <person name="Teo W.F.A."/>
        </authorList>
    </citation>
    <scope>NUCLEOTIDE SEQUENCE [LARGE SCALE GENOMIC DNA]</scope>
    <source>
        <strain evidence="1 2">TBRC 6029</strain>
    </source>
</reference>
<dbReference type="RefSeq" id="WP_144585130.1">
    <property type="nucleotide sequence ID" value="NZ_VJWX01000006.1"/>
</dbReference>
<organism evidence="1 2">
    <name type="scientific">Amycolatopsis rhizosphaerae</name>
    <dbReference type="NCBI Taxonomy" id="2053003"/>
    <lineage>
        <taxon>Bacteria</taxon>
        <taxon>Bacillati</taxon>
        <taxon>Actinomycetota</taxon>
        <taxon>Actinomycetes</taxon>
        <taxon>Pseudonocardiales</taxon>
        <taxon>Pseudonocardiaceae</taxon>
        <taxon>Amycolatopsis</taxon>
    </lineage>
</organism>
<dbReference type="Proteomes" id="UP000320011">
    <property type="component" value="Unassembled WGS sequence"/>
</dbReference>